<keyword evidence="1" id="KW-0812">Transmembrane</keyword>
<keyword evidence="3" id="KW-1185">Reference proteome</keyword>
<name>A0ABW4D7I3_9BACL</name>
<proteinExistence type="predicted"/>
<sequence>MACFLAEGAAAIFGNSSGGFKGAVIFSCLNGFLLCCPHLSTPSFFRSRRGKLCRS</sequence>
<accession>A0ABW4D7I3</accession>
<dbReference type="EMBL" id="JBHTNZ010000003">
    <property type="protein sequence ID" value="MFD1460667.1"/>
    <property type="molecule type" value="Genomic_DNA"/>
</dbReference>
<dbReference type="RefSeq" id="WP_229526780.1">
    <property type="nucleotide sequence ID" value="NZ_JAFFQR010000112.1"/>
</dbReference>
<evidence type="ECO:0000313" key="3">
    <source>
        <dbReference type="Proteomes" id="UP001597340"/>
    </source>
</evidence>
<protein>
    <submittedName>
        <fullName evidence="2">Uncharacterized protein</fullName>
    </submittedName>
</protein>
<evidence type="ECO:0000313" key="2">
    <source>
        <dbReference type="EMBL" id="MFD1460667.1"/>
    </source>
</evidence>
<feature type="transmembrane region" description="Helical" evidence="1">
    <location>
        <begin position="23"/>
        <end position="45"/>
    </location>
</feature>
<reference evidence="3" key="1">
    <citation type="journal article" date="2019" name="Int. J. Syst. Evol. Microbiol.">
        <title>The Global Catalogue of Microorganisms (GCM) 10K type strain sequencing project: providing services to taxonomists for standard genome sequencing and annotation.</title>
        <authorList>
            <consortium name="The Broad Institute Genomics Platform"/>
            <consortium name="The Broad Institute Genome Sequencing Center for Infectious Disease"/>
            <person name="Wu L."/>
            <person name="Ma J."/>
        </authorList>
    </citation>
    <scope>NUCLEOTIDE SEQUENCE [LARGE SCALE GENOMIC DNA]</scope>
    <source>
        <strain evidence="3">CCM 9147</strain>
    </source>
</reference>
<evidence type="ECO:0000256" key="1">
    <source>
        <dbReference type="SAM" id="Phobius"/>
    </source>
</evidence>
<keyword evidence="1" id="KW-0472">Membrane</keyword>
<gene>
    <name evidence="2" type="ORF">ACFQ5D_04230</name>
</gene>
<comment type="caution">
    <text evidence="2">The sequence shown here is derived from an EMBL/GenBank/DDBJ whole genome shotgun (WGS) entry which is preliminary data.</text>
</comment>
<keyword evidence="1" id="KW-1133">Transmembrane helix</keyword>
<dbReference type="Proteomes" id="UP001597340">
    <property type="component" value="Unassembled WGS sequence"/>
</dbReference>
<organism evidence="2 3">
    <name type="scientific">Paenibacillus farraposensis</name>
    <dbReference type="NCBI Taxonomy" id="2807095"/>
    <lineage>
        <taxon>Bacteria</taxon>
        <taxon>Bacillati</taxon>
        <taxon>Bacillota</taxon>
        <taxon>Bacilli</taxon>
        <taxon>Bacillales</taxon>
        <taxon>Paenibacillaceae</taxon>
        <taxon>Paenibacillus</taxon>
    </lineage>
</organism>